<name>A0ABD1INV8_SALDI</name>
<gene>
    <name evidence="1" type="ORF">AAHA92_00448</name>
</gene>
<evidence type="ECO:0000313" key="2">
    <source>
        <dbReference type="Proteomes" id="UP001567538"/>
    </source>
</evidence>
<reference evidence="1 2" key="1">
    <citation type="submission" date="2024-06" db="EMBL/GenBank/DDBJ databases">
        <title>A chromosome level genome sequence of Diviner's sage (Salvia divinorum).</title>
        <authorList>
            <person name="Ford S.A."/>
            <person name="Ro D.-K."/>
            <person name="Ness R.W."/>
            <person name="Phillips M.A."/>
        </authorList>
    </citation>
    <scope>NUCLEOTIDE SEQUENCE [LARGE SCALE GENOMIC DNA]</scope>
    <source>
        <strain evidence="1">SAF-2024a</strain>
        <tissue evidence="1">Leaf</tissue>
    </source>
</reference>
<protein>
    <submittedName>
        <fullName evidence="1">Uncharacterized protein</fullName>
    </submittedName>
</protein>
<evidence type="ECO:0000313" key="1">
    <source>
        <dbReference type="EMBL" id="KAL1568901.1"/>
    </source>
</evidence>
<accession>A0ABD1INV8</accession>
<dbReference type="PANTHER" id="PTHR34197">
    <property type="entry name" value="OS04G0591300 PROTEIN"/>
    <property type="match status" value="1"/>
</dbReference>
<keyword evidence="2" id="KW-1185">Reference proteome</keyword>
<dbReference type="EMBL" id="JBEAFC010000001">
    <property type="protein sequence ID" value="KAL1568901.1"/>
    <property type="molecule type" value="Genomic_DNA"/>
</dbReference>
<comment type="caution">
    <text evidence="1">The sequence shown here is derived from an EMBL/GenBank/DDBJ whole genome shotgun (WGS) entry which is preliminary data.</text>
</comment>
<organism evidence="1 2">
    <name type="scientific">Salvia divinorum</name>
    <name type="common">Maria pastora</name>
    <name type="synonym">Diviner's sage</name>
    <dbReference type="NCBI Taxonomy" id="28513"/>
    <lineage>
        <taxon>Eukaryota</taxon>
        <taxon>Viridiplantae</taxon>
        <taxon>Streptophyta</taxon>
        <taxon>Embryophyta</taxon>
        <taxon>Tracheophyta</taxon>
        <taxon>Spermatophyta</taxon>
        <taxon>Magnoliopsida</taxon>
        <taxon>eudicotyledons</taxon>
        <taxon>Gunneridae</taxon>
        <taxon>Pentapetalae</taxon>
        <taxon>asterids</taxon>
        <taxon>lamiids</taxon>
        <taxon>Lamiales</taxon>
        <taxon>Lamiaceae</taxon>
        <taxon>Nepetoideae</taxon>
        <taxon>Mentheae</taxon>
        <taxon>Salviinae</taxon>
        <taxon>Salvia</taxon>
        <taxon>Salvia subgen. Calosphace</taxon>
    </lineage>
</organism>
<proteinExistence type="predicted"/>
<dbReference type="PANTHER" id="PTHR34197:SF2">
    <property type="entry name" value="OS04G0591300 PROTEIN"/>
    <property type="match status" value="1"/>
</dbReference>
<dbReference type="Proteomes" id="UP001567538">
    <property type="component" value="Unassembled WGS sequence"/>
</dbReference>
<dbReference type="AlphaFoldDB" id="A0ABD1INV8"/>
<sequence length="202" mass="22444">MAVYVEEEEVWKCPKHPSKRRRSGICPTCLRDRLGNLCPNCHNARPCPCSAASAESSSSSSSSSFSRVSNLIDGEPSFRRSRSVAVPFFRHRNADPTPKSGSARTPSFFSLLKRSKTKKSEPSVVDEEENLESSDRIEDYVRMVSRSRSVNAGATSAMASGLFRRRDDAGASPARAKFWHFPSPMKAFRRSKTPKVVVQDRG</sequence>